<sequence length="298" mass="32430">MNINKAISIAILALVLVLAAVLTYFILARVIAPPSKLHTGTPIIVYPLGTSSGASVIAWPPYFQLLSASRIYNVFRNYSLVYGSNTAPIKVLILYNPVMPPATNFSAINTNYILSTSEEGLVQYEIAFNILSFNYTGSSSPLVLAEANVASVAYCLYHNSTNMDNALLFLSKVGSFIGANTTNVANLTSISTIQEMLNELGINVNASECVGEYEPYVSSNAYQAMIVSVINGYYVQPFLTPTPLTYQVPSNLPNLPILFMLGYNSVSGAYDDTTNNIQLPVFVQNLMTQSFMYQNLNG</sequence>
<dbReference type="AlphaFoldDB" id="A0A830EJS1"/>
<dbReference type="OrthoDB" id="28030at2157"/>
<evidence type="ECO:0000313" key="2">
    <source>
        <dbReference type="EMBL" id="BDR93186.1"/>
    </source>
</evidence>
<reference evidence="5" key="3">
    <citation type="submission" date="2022-09" db="EMBL/GenBank/DDBJ databases">
        <title>Complete genome sequence of Vulcanisaeta souniana.</title>
        <authorList>
            <person name="Kato S."/>
            <person name="Itoh T."/>
            <person name="Ohkuma M."/>
        </authorList>
    </citation>
    <scope>NUCLEOTIDE SEQUENCE [LARGE SCALE GENOMIC DNA]</scope>
    <source>
        <strain evidence="5">JCM 11219</strain>
    </source>
</reference>
<dbReference type="RefSeq" id="WP_188603286.1">
    <property type="nucleotide sequence ID" value="NZ_AP026830.1"/>
</dbReference>
<name>A0A830EJS1_9CREN</name>
<gene>
    <name evidence="3" type="ORF">GCM10007112_13870</name>
    <name evidence="2" type="ORF">Vsou_22790</name>
</gene>
<reference evidence="2" key="4">
    <citation type="journal article" date="2023" name="Microbiol. Resour. Announc.">
        <title>Complete Genome Sequence of Vulcanisaeta souniana Strain IC-059, a Hyperthermophilic Archaeon Isolated from Hot Spring Water in Japan.</title>
        <authorList>
            <person name="Kato S."/>
            <person name="Itoh T."/>
            <person name="Wu L."/>
            <person name="Ma J."/>
            <person name="Ohkuma M."/>
        </authorList>
    </citation>
    <scope>NUCLEOTIDE SEQUENCE</scope>
    <source>
        <strain evidence="2">JCM 11219</strain>
    </source>
</reference>
<dbReference type="EMBL" id="BMNM01000005">
    <property type="protein sequence ID" value="GGI78270.1"/>
    <property type="molecule type" value="Genomic_DNA"/>
</dbReference>
<evidence type="ECO:0000313" key="3">
    <source>
        <dbReference type="EMBL" id="GGI78270.1"/>
    </source>
</evidence>
<feature type="transmembrane region" description="Helical" evidence="1">
    <location>
        <begin position="6"/>
        <end position="27"/>
    </location>
</feature>
<evidence type="ECO:0000313" key="4">
    <source>
        <dbReference type="Proteomes" id="UP000657075"/>
    </source>
</evidence>
<dbReference type="Proteomes" id="UP001060771">
    <property type="component" value="Chromosome"/>
</dbReference>
<keyword evidence="1" id="KW-1133">Transmembrane helix</keyword>
<dbReference type="Proteomes" id="UP000657075">
    <property type="component" value="Unassembled WGS sequence"/>
</dbReference>
<keyword evidence="5" id="KW-1185">Reference proteome</keyword>
<evidence type="ECO:0000256" key="1">
    <source>
        <dbReference type="SAM" id="Phobius"/>
    </source>
</evidence>
<keyword evidence="1" id="KW-0812">Transmembrane</keyword>
<evidence type="ECO:0000313" key="5">
    <source>
        <dbReference type="Proteomes" id="UP001060771"/>
    </source>
</evidence>
<protein>
    <submittedName>
        <fullName evidence="3">Uncharacterized protein</fullName>
    </submittedName>
</protein>
<dbReference type="GeneID" id="76207818"/>
<reference evidence="3" key="2">
    <citation type="submission" date="2020-09" db="EMBL/GenBank/DDBJ databases">
        <authorList>
            <person name="Sun Q."/>
            <person name="Ohkuma M."/>
        </authorList>
    </citation>
    <scope>NUCLEOTIDE SEQUENCE</scope>
    <source>
        <strain evidence="3">JCM 11219</strain>
    </source>
</reference>
<reference evidence="3" key="1">
    <citation type="journal article" date="2014" name="Int. J. Syst. Evol. Microbiol.">
        <title>Complete genome sequence of Corynebacterium casei LMG S-19264T (=DSM 44701T), isolated from a smear-ripened cheese.</title>
        <authorList>
            <consortium name="US DOE Joint Genome Institute (JGI-PGF)"/>
            <person name="Walter F."/>
            <person name="Albersmeier A."/>
            <person name="Kalinowski J."/>
            <person name="Ruckert C."/>
        </authorList>
    </citation>
    <scope>NUCLEOTIDE SEQUENCE</scope>
    <source>
        <strain evidence="3">JCM 11219</strain>
    </source>
</reference>
<organism evidence="3 4">
    <name type="scientific">Vulcanisaeta souniana JCM 11219</name>
    <dbReference type="NCBI Taxonomy" id="1293586"/>
    <lineage>
        <taxon>Archaea</taxon>
        <taxon>Thermoproteota</taxon>
        <taxon>Thermoprotei</taxon>
        <taxon>Thermoproteales</taxon>
        <taxon>Thermoproteaceae</taxon>
        <taxon>Vulcanisaeta</taxon>
    </lineage>
</organism>
<keyword evidence="1" id="KW-0472">Membrane</keyword>
<dbReference type="EMBL" id="AP026830">
    <property type="protein sequence ID" value="BDR93186.1"/>
    <property type="molecule type" value="Genomic_DNA"/>
</dbReference>
<accession>A0A830EJS1</accession>
<proteinExistence type="predicted"/>